<dbReference type="InterPro" id="IPR000917">
    <property type="entry name" value="Sulfatase_N"/>
</dbReference>
<dbReference type="PANTHER" id="PTHR30443:SF2">
    <property type="entry name" value="PHOSPHOETHANOLAMINE TRANSFERASE EPTC"/>
    <property type="match status" value="1"/>
</dbReference>
<dbReference type="AlphaFoldDB" id="A0A848C9T7"/>
<evidence type="ECO:0000256" key="1">
    <source>
        <dbReference type="ARBA" id="ARBA00004651"/>
    </source>
</evidence>
<comment type="caution">
    <text evidence="9">The sequence shown here is derived from an EMBL/GenBank/DDBJ whole genome shotgun (WGS) entry which is preliminary data.</text>
</comment>
<sequence>MTSIINIFLLYHTFLNGVPVANEGFFVIFESFSPDKIYENWGWIKSNFNKYGLMIIAVSMIVFYFITKKTMTYSDKRVNVCFVVAVVAIMLSIGLYKYKSFSELFSKYQQSAIFIHYDRYKDMISSMKDIKKYTDSISFNAVCSNIDKNPLYVIVIGESATKHHWGLYGYKRNTTPVISGESDIFVFENAVSTSSSTLMSLTNSLTIENSDNKKLSIVDFFNKSGFYTELYSNQSEGGQYDTALGYLFNNIKNKYYASKFGQYAKLDHIVVDRAIESIKNNNVPTVIFIHLLGSHVDFYDRYPKDFAVFTSDDIVVDKPYIKQNKKTFAAQRINSYDNSIRYTDFLLGKIIDTVRSTGRYSFVLYFSDHGEENFEFRDHFGRGGLNSTIVYDIPMIIWGSKDFLKENKDMLTSDILHRPVWMKNLLPSIVEISGIKSDQIEFKKSFFQKYFEEERRLCDEKDYDSLEGHQAP</sequence>
<dbReference type="Gene3D" id="3.40.720.10">
    <property type="entry name" value="Alkaline Phosphatase, subunit A"/>
    <property type="match status" value="1"/>
</dbReference>
<evidence type="ECO:0000313" key="9">
    <source>
        <dbReference type="EMBL" id="NME53091.1"/>
    </source>
</evidence>
<dbReference type="SUPFAM" id="SSF53649">
    <property type="entry name" value="Alkaline phosphatase-like"/>
    <property type="match status" value="1"/>
</dbReference>
<dbReference type="Pfam" id="PF00884">
    <property type="entry name" value="Sulfatase"/>
    <property type="match status" value="1"/>
</dbReference>
<keyword evidence="6 7" id="KW-0472">Membrane</keyword>
<evidence type="ECO:0000259" key="8">
    <source>
        <dbReference type="Pfam" id="PF00884"/>
    </source>
</evidence>
<keyword evidence="4 7" id="KW-0812">Transmembrane</keyword>
<evidence type="ECO:0000256" key="3">
    <source>
        <dbReference type="ARBA" id="ARBA00022679"/>
    </source>
</evidence>
<dbReference type="CDD" id="cd16017">
    <property type="entry name" value="LptA"/>
    <property type="match status" value="1"/>
</dbReference>
<dbReference type="PANTHER" id="PTHR30443">
    <property type="entry name" value="INNER MEMBRANE PROTEIN"/>
    <property type="match status" value="1"/>
</dbReference>
<dbReference type="Proteomes" id="UP000522333">
    <property type="component" value="Unassembled WGS sequence"/>
</dbReference>
<dbReference type="GO" id="GO:0009244">
    <property type="term" value="P:lipopolysaccharide core region biosynthetic process"/>
    <property type="evidence" value="ECO:0007669"/>
    <property type="project" value="TreeGrafter"/>
</dbReference>
<evidence type="ECO:0000313" key="10">
    <source>
        <dbReference type="Proteomes" id="UP000522333"/>
    </source>
</evidence>
<evidence type="ECO:0000256" key="7">
    <source>
        <dbReference type="SAM" id="Phobius"/>
    </source>
</evidence>
<keyword evidence="3 9" id="KW-0808">Transferase</keyword>
<organism evidence="9 10">
    <name type="scientific">Desulfovibrio piger</name>
    <dbReference type="NCBI Taxonomy" id="901"/>
    <lineage>
        <taxon>Bacteria</taxon>
        <taxon>Pseudomonadati</taxon>
        <taxon>Thermodesulfobacteriota</taxon>
        <taxon>Desulfovibrionia</taxon>
        <taxon>Desulfovibrionales</taxon>
        <taxon>Desulfovibrionaceae</taxon>
        <taxon>Desulfovibrio</taxon>
    </lineage>
</organism>
<evidence type="ECO:0000256" key="6">
    <source>
        <dbReference type="ARBA" id="ARBA00023136"/>
    </source>
</evidence>
<feature type="transmembrane region" description="Helical" evidence="7">
    <location>
        <begin position="78"/>
        <end position="96"/>
    </location>
</feature>
<keyword evidence="2" id="KW-1003">Cell membrane</keyword>
<dbReference type="InterPro" id="IPR040423">
    <property type="entry name" value="PEA_transferase"/>
</dbReference>
<evidence type="ECO:0000256" key="2">
    <source>
        <dbReference type="ARBA" id="ARBA00022475"/>
    </source>
</evidence>
<comment type="subcellular location">
    <subcellularLocation>
        <location evidence="1">Cell membrane</location>
        <topology evidence="1">Multi-pass membrane protein</topology>
    </subcellularLocation>
</comment>
<feature type="domain" description="Sulfatase N-terminal" evidence="8">
    <location>
        <begin position="150"/>
        <end position="429"/>
    </location>
</feature>
<dbReference type="InterPro" id="IPR017850">
    <property type="entry name" value="Alkaline_phosphatase_core_sf"/>
</dbReference>
<accession>A0A848C9T7</accession>
<evidence type="ECO:0000256" key="5">
    <source>
        <dbReference type="ARBA" id="ARBA00022989"/>
    </source>
</evidence>
<gene>
    <name evidence="9" type="ORF">HF854_11335</name>
</gene>
<reference evidence="9 10" key="1">
    <citation type="submission" date="2020-04" db="EMBL/GenBank/DDBJ databases">
        <authorList>
            <person name="Hitch T.C.A."/>
            <person name="Wylensek D."/>
            <person name="Clavel T."/>
        </authorList>
    </citation>
    <scope>NUCLEOTIDE SEQUENCE [LARGE SCALE GENOMIC DNA]</scope>
    <source>
        <strain evidence="9 10">PG-251-APC-1</strain>
    </source>
</reference>
<feature type="transmembrane region" description="Helical" evidence="7">
    <location>
        <begin position="7"/>
        <end position="28"/>
    </location>
</feature>
<dbReference type="RefSeq" id="WP_168936388.1">
    <property type="nucleotide sequence ID" value="NZ_JABAFY010000063.1"/>
</dbReference>
<name>A0A848C9T7_9BACT</name>
<proteinExistence type="predicted"/>
<dbReference type="GO" id="GO:0005886">
    <property type="term" value="C:plasma membrane"/>
    <property type="evidence" value="ECO:0007669"/>
    <property type="project" value="UniProtKB-SubCell"/>
</dbReference>
<dbReference type="GO" id="GO:0016776">
    <property type="term" value="F:phosphotransferase activity, phosphate group as acceptor"/>
    <property type="evidence" value="ECO:0007669"/>
    <property type="project" value="TreeGrafter"/>
</dbReference>
<feature type="transmembrane region" description="Helical" evidence="7">
    <location>
        <begin position="48"/>
        <end position="66"/>
    </location>
</feature>
<dbReference type="EMBL" id="JABAFY010000063">
    <property type="protein sequence ID" value="NME53091.1"/>
    <property type="molecule type" value="Genomic_DNA"/>
</dbReference>
<keyword evidence="5 7" id="KW-1133">Transmembrane helix</keyword>
<dbReference type="InterPro" id="IPR058130">
    <property type="entry name" value="PEA_transf_C"/>
</dbReference>
<evidence type="ECO:0000256" key="4">
    <source>
        <dbReference type="ARBA" id="ARBA00022692"/>
    </source>
</evidence>
<protein>
    <submittedName>
        <fullName evidence="9">Phosphoethanolamine transferase</fullName>
    </submittedName>
</protein>